<dbReference type="AlphaFoldDB" id="D5RPX3"/>
<dbReference type="GO" id="GO:0005886">
    <property type="term" value="C:plasma membrane"/>
    <property type="evidence" value="ECO:0007669"/>
    <property type="project" value="UniProtKB-SubCell"/>
</dbReference>
<dbReference type="RefSeq" id="WP_007002165.1">
    <property type="nucleotide sequence ID" value="NZ_GG770777.1"/>
</dbReference>
<name>D5RPX3_9PROT</name>
<dbReference type="GO" id="GO:0016763">
    <property type="term" value="F:pentosyltransferase activity"/>
    <property type="evidence" value="ECO:0007669"/>
    <property type="project" value="TreeGrafter"/>
</dbReference>
<keyword evidence="3" id="KW-0328">Glycosyltransferase</keyword>
<comment type="subcellular location">
    <subcellularLocation>
        <location evidence="1">Cell membrane</location>
        <topology evidence="1">Multi-pass membrane protein</topology>
    </subcellularLocation>
</comment>
<dbReference type="HOGENOM" id="CLU_016165_1_0_5"/>
<dbReference type="Proteomes" id="UP000005324">
    <property type="component" value="Unassembled WGS sequence"/>
</dbReference>
<evidence type="ECO:0000256" key="4">
    <source>
        <dbReference type="ARBA" id="ARBA00022679"/>
    </source>
</evidence>
<dbReference type="InterPro" id="IPR050297">
    <property type="entry name" value="LipidA_mod_glycosyltrf_83"/>
</dbReference>
<evidence type="ECO:0000256" key="1">
    <source>
        <dbReference type="ARBA" id="ARBA00004651"/>
    </source>
</evidence>
<evidence type="ECO:0000313" key="11">
    <source>
        <dbReference type="Proteomes" id="UP000005324"/>
    </source>
</evidence>
<dbReference type="GO" id="GO:0009103">
    <property type="term" value="P:lipopolysaccharide biosynthetic process"/>
    <property type="evidence" value="ECO:0007669"/>
    <property type="project" value="UniProtKB-ARBA"/>
</dbReference>
<comment type="caution">
    <text evidence="10">The sequence shown here is derived from an EMBL/GenBank/DDBJ whole genome shotgun (WGS) entry which is preliminary data.</text>
</comment>
<keyword evidence="4" id="KW-0808">Transferase</keyword>
<dbReference type="PANTHER" id="PTHR33908">
    <property type="entry name" value="MANNOSYLTRANSFERASE YKCB-RELATED"/>
    <property type="match status" value="1"/>
</dbReference>
<dbReference type="InterPro" id="IPR038731">
    <property type="entry name" value="RgtA/B/C-like"/>
</dbReference>
<gene>
    <name evidence="10" type="ORF">HMPREF0731_3135</name>
</gene>
<keyword evidence="6 8" id="KW-1133">Transmembrane helix</keyword>
<feature type="transmembrane region" description="Helical" evidence="8">
    <location>
        <begin position="274"/>
        <end position="292"/>
    </location>
</feature>
<dbReference type="EMBL" id="ADVL01000649">
    <property type="protein sequence ID" value="EFH10620.1"/>
    <property type="molecule type" value="Genomic_DNA"/>
</dbReference>
<reference evidence="10 11" key="1">
    <citation type="submission" date="2010-04" db="EMBL/GenBank/DDBJ databases">
        <authorList>
            <person name="Qin X."/>
            <person name="Bachman B."/>
            <person name="Battles P."/>
            <person name="Bell A."/>
            <person name="Bess C."/>
            <person name="Bickham C."/>
            <person name="Chaboub L."/>
            <person name="Chen D."/>
            <person name="Coyle M."/>
            <person name="Deiros D.R."/>
            <person name="Dinh H."/>
            <person name="Forbes L."/>
            <person name="Fowler G."/>
            <person name="Francisco L."/>
            <person name="Fu Q."/>
            <person name="Gubbala S."/>
            <person name="Hale W."/>
            <person name="Han Y."/>
            <person name="Hemphill L."/>
            <person name="Highlander S.K."/>
            <person name="Hirani K."/>
            <person name="Hogues M."/>
            <person name="Jackson L."/>
            <person name="Jakkamsetti A."/>
            <person name="Javaid M."/>
            <person name="Jiang H."/>
            <person name="Korchina V."/>
            <person name="Kovar C."/>
            <person name="Lara F."/>
            <person name="Lee S."/>
            <person name="Mata R."/>
            <person name="Mathew T."/>
            <person name="Moen C."/>
            <person name="Morales K."/>
            <person name="Munidasa M."/>
            <person name="Nazareth L."/>
            <person name="Ngo R."/>
            <person name="Nguyen L."/>
            <person name="Okwuonu G."/>
            <person name="Ongeri F."/>
            <person name="Patil S."/>
            <person name="Petrosino J."/>
            <person name="Pham C."/>
            <person name="Pham P."/>
            <person name="Pu L.-L."/>
            <person name="Puazo M."/>
            <person name="Raj R."/>
            <person name="Reid J."/>
            <person name="Rouhana J."/>
            <person name="Saada N."/>
            <person name="Shang Y."/>
            <person name="Simmons D."/>
            <person name="Thornton R."/>
            <person name="Warren J."/>
            <person name="Weissenberger G."/>
            <person name="Zhang J."/>
            <person name="Zhang L."/>
            <person name="Zhou C."/>
            <person name="Zhu D."/>
            <person name="Muzny D."/>
            <person name="Worley K."/>
            <person name="Gibbs R."/>
        </authorList>
    </citation>
    <scope>NUCLEOTIDE SEQUENCE [LARGE SCALE GENOMIC DNA]</scope>
    <source>
        <strain evidence="10 11">ATCC 49957</strain>
    </source>
</reference>
<feature type="transmembrane region" description="Helical" evidence="8">
    <location>
        <begin position="304"/>
        <end position="321"/>
    </location>
</feature>
<dbReference type="OrthoDB" id="9811222at2"/>
<feature type="transmembrane region" description="Helical" evidence="8">
    <location>
        <begin position="190"/>
        <end position="211"/>
    </location>
</feature>
<dbReference type="PANTHER" id="PTHR33908:SF11">
    <property type="entry name" value="MEMBRANE PROTEIN"/>
    <property type="match status" value="1"/>
</dbReference>
<dbReference type="Pfam" id="PF13231">
    <property type="entry name" value="PMT_2"/>
    <property type="match status" value="1"/>
</dbReference>
<evidence type="ECO:0000256" key="7">
    <source>
        <dbReference type="ARBA" id="ARBA00023136"/>
    </source>
</evidence>
<proteinExistence type="predicted"/>
<organism evidence="10 11">
    <name type="scientific">Pseudoroseomonas cervicalis ATCC 49957</name>
    <dbReference type="NCBI Taxonomy" id="525371"/>
    <lineage>
        <taxon>Bacteria</taxon>
        <taxon>Pseudomonadati</taxon>
        <taxon>Pseudomonadota</taxon>
        <taxon>Alphaproteobacteria</taxon>
        <taxon>Acetobacterales</taxon>
        <taxon>Roseomonadaceae</taxon>
        <taxon>Roseomonas</taxon>
    </lineage>
</organism>
<evidence type="ECO:0000256" key="8">
    <source>
        <dbReference type="SAM" id="Phobius"/>
    </source>
</evidence>
<feature type="domain" description="Glycosyltransferase RgtA/B/C/D-like" evidence="9">
    <location>
        <begin position="48"/>
        <end position="209"/>
    </location>
</feature>
<feature type="transmembrane region" description="Helical" evidence="8">
    <location>
        <begin position="245"/>
        <end position="268"/>
    </location>
</feature>
<keyword evidence="5 8" id="KW-0812">Transmembrane</keyword>
<feature type="transmembrane region" description="Helical" evidence="8">
    <location>
        <begin position="99"/>
        <end position="120"/>
    </location>
</feature>
<evidence type="ECO:0000313" key="10">
    <source>
        <dbReference type="EMBL" id="EFH10620.1"/>
    </source>
</evidence>
<accession>D5RPX3</accession>
<feature type="transmembrane region" description="Helical" evidence="8">
    <location>
        <begin position="149"/>
        <end position="178"/>
    </location>
</feature>
<keyword evidence="7 8" id="KW-0472">Membrane</keyword>
<evidence type="ECO:0000256" key="6">
    <source>
        <dbReference type="ARBA" id="ARBA00022989"/>
    </source>
</evidence>
<sequence length="481" mass="51316">MRAARNPWLLALLGLTALRLLAALWLPPAPDEAYYWVWGRALAPSYYDHPPMVAVWTALGSLVAGDNAFGLRLLGPVGVAIASVLLAQAGEALWPGRRAGVWAAALLNGTLLLGAGSVLMTPDTPLLVFWCAAIWALARLHASQDGRWWLAFGLLSGCALLSKYTAVLLGGAVVLWLLAEPRARHWLRSAWLWLGGALAVLVFSPVLWWNATHHWASFAKQGGRAGATATGSPWRYLGELLGGQAGLVTPIIFVLCVAGTVAACRRWWRGDAGAGLLAALTVPAALLFLWQATGSRVQGNWPAILYPSACLAAAACLGPGWDRWRRWGVALGIGLTLVVLVQAALAPLPLPRRSDPTLARLGGWAEFAREVEAARRQAGAQFVAAEEYGLASELALHLPPGVAVVALGDRWDLFDLDAPAEGLRGLLVRSERRSGPPLWPGAVEQGGVTRSRKGIEAERYRLHGVVVTAGTPPLALLPPRR</sequence>
<feature type="transmembrane region" description="Helical" evidence="8">
    <location>
        <begin position="69"/>
        <end position="87"/>
    </location>
</feature>
<evidence type="ECO:0000256" key="5">
    <source>
        <dbReference type="ARBA" id="ARBA00022692"/>
    </source>
</evidence>
<evidence type="ECO:0000256" key="2">
    <source>
        <dbReference type="ARBA" id="ARBA00022475"/>
    </source>
</evidence>
<evidence type="ECO:0000256" key="3">
    <source>
        <dbReference type="ARBA" id="ARBA00022676"/>
    </source>
</evidence>
<keyword evidence="11" id="KW-1185">Reference proteome</keyword>
<feature type="transmembrane region" description="Helical" evidence="8">
    <location>
        <begin position="327"/>
        <end position="350"/>
    </location>
</feature>
<evidence type="ECO:0000259" key="9">
    <source>
        <dbReference type="Pfam" id="PF13231"/>
    </source>
</evidence>
<protein>
    <recommendedName>
        <fullName evidence="9">Glycosyltransferase RgtA/B/C/D-like domain-containing protein</fullName>
    </recommendedName>
</protein>
<keyword evidence="2" id="KW-1003">Cell membrane</keyword>